<accession>K9MQ62</accession>
<dbReference type="EMBL" id="JQ361140">
    <property type="protein sequence ID" value="AFV95058.1"/>
    <property type="molecule type" value="Genomic_DNA"/>
</dbReference>
<dbReference type="Gene3D" id="1.10.287.1490">
    <property type="match status" value="1"/>
</dbReference>
<evidence type="ECO:0000256" key="1">
    <source>
        <dbReference type="SAM" id="Coils"/>
    </source>
</evidence>
<feature type="coiled-coil region" evidence="1">
    <location>
        <begin position="10"/>
        <end position="206"/>
    </location>
</feature>
<reference evidence="2" key="1">
    <citation type="submission" date="2011-12" db="EMBL/GenBank/DDBJ databases">
        <title>Biological and phylogenetic characterization of Vaccinia virus strains isolated during bovine vaccinia outbreak, and its virulence profile, MG.</title>
        <authorList>
            <person name="Assis F.L."/>
            <person name="Abrahao J.S."/>
            <person name="Kroon E.G."/>
        </authorList>
    </citation>
    <scope>NUCLEOTIDE SEQUENCE</scope>
    <source>
        <strain evidence="2">Serro human 2 virus</strain>
    </source>
</reference>
<dbReference type="Pfam" id="PF04508">
    <property type="entry name" value="Pox_A_type_inc"/>
    <property type="match status" value="6"/>
</dbReference>
<sequence length="227" mass="27062">MKPMPKQREMRRLRDRISDIERQLSDCRRNNESNADMEREMQRLRDRIMDLDRQLNECKRNGNGTSSEEVNRLKTRIRNLKRSLEICSKDESELYSAYKTKLGRAREQISNLQESLRRVRLSDKTDSYYRRELTRERNKIVELEKELNKCFDAKYIDEINSKKTRISDLERQLAACKSNGGSNGNMDQYKREIESLKRELAECRRGNNGSHSDCKYYDEEARDCVKS</sequence>
<proteinExistence type="predicted"/>
<dbReference type="GO" id="GO:0016032">
    <property type="term" value="P:viral process"/>
    <property type="evidence" value="ECO:0007669"/>
    <property type="project" value="InterPro"/>
</dbReference>
<evidence type="ECO:0000313" key="2">
    <source>
        <dbReference type="EMBL" id="AFV95058.1"/>
    </source>
</evidence>
<organism evidence="2">
    <name type="scientific">Vaccinia virus</name>
    <name type="common">VACV</name>
    <name type="synonym">Orthopoxvirus vaccinia</name>
    <dbReference type="NCBI Taxonomy" id="10245"/>
    <lineage>
        <taxon>Viruses</taxon>
        <taxon>Varidnaviria</taxon>
        <taxon>Bamfordvirae</taxon>
        <taxon>Nucleocytoviricota</taxon>
        <taxon>Pokkesviricetes</taxon>
        <taxon>Chitovirales</taxon>
        <taxon>Poxviridae</taxon>
        <taxon>Chordopoxvirinae</taxon>
        <taxon>Orthopoxvirus</taxon>
    </lineage>
</organism>
<name>K9MQ62_VACCV</name>
<keyword evidence="1" id="KW-0175">Coiled coil</keyword>
<protein>
    <submittedName>
        <fullName evidence="2">Acidophilic type inclusion</fullName>
    </submittedName>
</protein>
<dbReference type="InterPro" id="IPR007596">
    <property type="entry name" value="Pox_A_type_inc"/>
</dbReference>